<evidence type="ECO:0000313" key="1">
    <source>
        <dbReference type="EMBL" id="KIJ28275.1"/>
    </source>
</evidence>
<sequence>MSNEISDTAVYDLRSLLTPLDKLVSTITLPREKNPIQGAGLVEEIEAQREYSLNTASIRHSETETVLGDCPDNDERVKAAAEEFLQSLKVIFGEQEHDCGIHSLKDMHADLEGLQKICNLLNVLTTWDQKEDGEIEAIIAPQPIAIRHR</sequence>
<dbReference type="EMBL" id="KN837310">
    <property type="protein sequence ID" value="KIJ28275.1"/>
    <property type="molecule type" value="Genomic_DNA"/>
</dbReference>
<name>A0A0C9USR8_SPHS4</name>
<dbReference type="HOGENOM" id="CLU_1750843_0_0_1"/>
<accession>A0A0C9USR8</accession>
<keyword evidence="2" id="KW-1185">Reference proteome</keyword>
<protein>
    <submittedName>
        <fullName evidence="1">Uncharacterized protein</fullName>
    </submittedName>
</protein>
<reference evidence="1 2" key="1">
    <citation type="submission" date="2014-06" db="EMBL/GenBank/DDBJ databases">
        <title>Evolutionary Origins and Diversification of the Mycorrhizal Mutualists.</title>
        <authorList>
            <consortium name="DOE Joint Genome Institute"/>
            <consortium name="Mycorrhizal Genomics Consortium"/>
            <person name="Kohler A."/>
            <person name="Kuo A."/>
            <person name="Nagy L.G."/>
            <person name="Floudas D."/>
            <person name="Copeland A."/>
            <person name="Barry K.W."/>
            <person name="Cichocki N."/>
            <person name="Veneault-Fourrey C."/>
            <person name="LaButti K."/>
            <person name="Lindquist E.A."/>
            <person name="Lipzen A."/>
            <person name="Lundell T."/>
            <person name="Morin E."/>
            <person name="Murat C."/>
            <person name="Riley R."/>
            <person name="Ohm R."/>
            <person name="Sun H."/>
            <person name="Tunlid A."/>
            <person name="Henrissat B."/>
            <person name="Grigoriev I.V."/>
            <person name="Hibbett D.S."/>
            <person name="Martin F."/>
        </authorList>
    </citation>
    <scope>NUCLEOTIDE SEQUENCE [LARGE SCALE GENOMIC DNA]</scope>
    <source>
        <strain evidence="1 2">SS14</strain>
    </source>
</reference>
<dbReference type="AlphaFoldDB" id="A0A0C9USR8"/>
<evidence type="ECO:0000313" key="2">
    <source>
        <dbReference type="Proteomes" id="UP000054279"/>
    </source>
</evidence>
<gene>
    <name evidence="1" type="ORF">M422DRAFT_71431</name>
</gene>
<dbReference type="Proteomes" id="UP000054279">
    <property type="component" value="Unassembled WGS sequence"/>
</dbReference>
<proteinExistence type="predicted"/>
<organism evidence="1 2">
    <name type="scientific">Sphaerobolus stellatus (strain SS14)</name>
    <dbReference type="NCBI Taxonomy" id="990650"/>
    <lineage>
        <taxon>Eukaryota</taxon>
        <taxon>Fungi</taxon>
        <taxon>Dikarya</taxon>
        <taxon>Basidiomycota</taxon>
        <taxon>Agaricomycotina</taxon>
        <taxon>Agaricomycetes</taxon>
        <taxon>Phallomycetidae</taxon>
        <taxon>Geastrales</taxon>
        <taxon>Sphaerobolaceae</taxon>
        <taxon>Sphaerobolus</taxon>
    </lineage>
</organism>